<keyword evidence="3" id="KW-1185">Reference proteome</keyword>
<dbReference type="Proteomes" id="UP000053317">
    <property type="component" value="Unassembled WGS sequence"/>
</dbReference>
<reference evidence="2 3" key="1">
    <citation type="submission" date="2015-05" db="EMBL/GenBank/DDBJ databases">
        <title>Distinctive expansion of gene families associated with plant cell wall degradation and secondary metabolism in the genomes of grapevine trunk pathogens.</title>
        <authorList>
            <person name="Lawrence D.P."/>
            <person name="Travadon R."/>
            <person name="Rolshausen P.E."/>
            <person name="Baumgartner K."/>
        </authorList>
    </citation>
    <scope>NUCLEOTIDE SEQUENCE [LARGE SCALE GENOMIC DNA]</scope>
    <source>
        <strain evidence="2">UCRPC4</strain>
    </source>
</reference>
<feature type="compositionally biased region" description="Polar residues" evidence="1">
    <location>
        <begin position="139"/>
        <end position="165"/>
    </location>
</feature>
<reference evidence="2 3" key="2">
    <citation type="submission" date="2015-05" db="EMBL/GenBank/DDBJ databases">
        <authorList>
            <person name="Morales-Cruz A."/>
            <person name="Amrine K.C."/>
            <person name="Cantu D."/>
        </authorList>
    </citation>
    <scope>NUCLEOTIDE SEQUENCE [LARGE SCALE GENOMIC DNA]</scope>
    <source>
        <strain evidence="2">UCRPC4</strain>
    </source>
</reference>
<evidence type="ECO:0000313" key="3">
    <source>
        <dbReference type="Proteomes" id="UP000053317"/>
    </source>
</evidence>
<feature type="region of interest" description="Disordered" evidence="1">
    <location>
        <begin position="136"/>
        <end position="284"/>
    </location>
</feature>
<feature type="region of interest" description="Disordered" evidence="1">
    <location>
        <begin position="87"/>
        <end position="120"/>
    </location>
</feature>
<dbReference type="AlphaFoldDB" id="A0A0G2GRG0"/>
<dbReference type="OrthoDB" id="5409998at2759"/>
<dbReference type="EMBL" id="LCWF01000108">
    <property type="protein sequence ID" value="KKY19380.1"/>
    <property type="molecule type" value="Genomic_DNA"/>
</dbReference>
<feature type="compositionally biased region" description="Gly residues" evidence="1">
    <location>
        <begin position="217"/>
        <end position="226"/>
    </location>
</feature>
<sequence length="372" mass="39766">MAGKPDAEPHPLITIEGMLKGSLKRLGDFFSDPQNFGSMTHDVLKGTSTRYQEALDKCEIQILNAKWMLEYDLSQARAKRVAVSAEAVNTSKRKLENDEASKHADETPSKKQKNEAAEVEVDHLSTLDAMLKDMDNENEPQTQETSKLESNQISSSEPPTSTATVTEKPAASAAAPPLNGHGETSQPLPEGPEASKEEEPPNTSTSQNIDLDSMFGDYGGDGGGATDGNQEINFDDLGDIDTNNFDMMMTDTDNTQQQQGTTSGGEMAGLSEGDTGGDASLNTLLPGLESYANATDGTVNQPAVSALDTENPSSNAFDLQISETNAFDELFGEMEASSGDAAGDKPKADDDFLNDDSILELGTFDDNWLMDS</sequence>
<feature type="compositionally biased region" description="Polar residues" evidence="1">
    <location>
        <begin position="201"/>
        <end position="210"/>
    </location>
</feature>
<evidence type="ECO:0000313" key="2">
    <source>
        <dbReference type="EMBL" id="KKY19380.1"/>
    </source>
</evidence>
<feature type="compositionally biased region" description="Low complexity" evidence="1">
    <location>
        <begin position="241"/>
        <end position="261"/>
    </location>
</feature>
<name>A0A0G2GRG0_PHACM</name>
<organism evidence="2 3">
    <name type="scientific">Phaeomoniella chlamydospora</name>
    <name type="common">Phaeoacremonium chlamydosporum</name>
    <dbReference type="NCBI Taxonomy" id="158046"/>
    <lineage>
        <taxon>Eukaryota</taxon>
        <taxon>Fungi</taxon>
        <taxon>Dikarya</taxon>
        <taxon>Ascomycota</taxon>
        <taxon>Pezizomycotina</taxon>
        <taxon>Eurotiomycetes</taxon>
        <taxon>Chaetothyriomycetidae</taxon>
        <taxon>Phaeomoniellales</taxon>
        <taxon>Phaeomoniellaceae</taxon>
        <taxon>Phaeomoniella</taxon>
    </lineage>
</organism>
<protein>
    <submittedName>
        <fullName evidence="2">Uncharacterized protein</fullName>
    </submittedName>
</protein>
<evidence type="ECO:0000256" key="1">
    <source>
        <dbReference type="SAM" id="MobiDB-lite"/>
    </source>
</evidence>
<comment type="caution">
    <text evidence="2">The sequence shown here is derived from an EMBL/GenBank/DDBJ whole genome shotgun (WGS) entry which is preliminary data.</text>
</comment>
<feature type="compositionally biased region" description="Basic and acidic residues" evidence="1">
    <location>
        <begin position="93"/>
        <end position="120"/>
    </location>
</feature>
<accession>A0A0G2GRG0</accession>
<gene>
    <name evidence="2" type="ORF">UCRPC4_g04540</name>
</gene>
<proteinExistence type="predicted"/>